<name>A0A7C9TI71_9BURK</name>
<dbReference type="EMBL" id="JAAGOH010000007">
    <property type="protein sequence ID" value="NDY91061.1"/>
    <property type="molecule type" value="Genomic_DNA"/>
</dbReference>
<protein>
    <submittedName>
        <fullName evidence="2">Uncharacterized protein</fullName>
    </submittedName>
</protein>
<dbReference type="RefSeq" id="WP_163456923.1">
    <property type="nucleotide sequence ID" value="NZ_JAAGOH010000007.1"/>
</dbReference>
<dbReference type="PROSITE" id="PS51257">
    <property type="entry name" value="PROKAR_LIPOPROTEIN"/>
    <property type="match status" value="1"/>
</dbReference>
<gene>
    <name evidence="2" type="ORF">G3A44_07610</name>
</gene>
<feature type="region of interest" description="Disordered" evidence="1">
    <location>
        <begin position="154"/>
        <end position="177"/>
    </location>
</feature>
<accession>A0A7C9TI71</accession>
<dbReference type="AlphaFoldDB" id="A0A7C9TI71"/>
<sequence>MTSSRPPTVSQIRRQRLAGSLSVILLLGTVGCATQWQTYQGEAQATAAPAGEPVLLERQARQWAGEGPNARLRWMATVVEVNGRRVDPDAGTLALPAGDHQITVRCSIPPGGATRLAQLSPNPGEHRAVTETLRLRLLPGAHYYPHVISIPPQARDAQDSPCQTALHPSEPLLVASR</sequence>
<evidence type="ECO:0000256" key="1">
    <source>
        <dbReference type="SAM" id="MobiDB-lite"/>
    </source>
</evidence>
<organism evidence="2 3">
    <name type="scientific">Ideonella livida</name>
    <dbReference type="NCBI Taxonomy" id="2707176"/>
    <lineage>
        <taxon>Bacteria</taxon>
        <taxon>Pseudomonadati</taxon>
        <taxon>Pseudomonadota</taxon>
        <taxon>Betaproteobacteria</taxon>
        <taxon>Burkholderiales</taxon>
        <taxon>Sphaerotilaceae</taxon>
        <taxon>Ideonella</taxon>
    </lineage>
</organism>
<keyword evidence="3" id="KW-1185">Reference proteome</keyword>
<dbReference type="Proteomes" id="UP000484255">
    <property type="component" value="Unassembled WGS sequence"/>
</dbReference>
<evidence type="ECO:0000313" key="2">
    <source>
        <dbReference type="EMBL" id="NDY91061.1"/>
    </source>
</evidence>
<evidence type="ECO:0000313" key="3">
    <source>
        <dbReference type="Proteomes" id="UP000484255"/>
    </source>
</evidence>
<proteinExistence type="predicted"/>
<reference evidence="2 3" key="1">
    <citation type="submission" date="2020-02" db="EMBL/GenBank/DDBJ databases">
        <title>Ideonella bacterium strain TBM-1.</title>
        <authorList>
            <person name="Chen W.-M."/>
        </authorList>
    </citation>
    <scope>NUCLEOTIDE SEQUENCE [LARGE SCALE GENOMIC DNA]</scope>
    <source>
        <strain evidence="2 3">TBM-1</strain>
    </source>
</reference>
<comment type="caution">
    <text evidence="2">The sequence shown here is derived from an EMBL/GenBank/DDBJ whole genome shotgun (WGS) entry which is preliminary data.</text>
</comment>